<dbReference type="CDD" id="cd01392">
    <property type="entry name" value="HTH_LacI"/>
    <property type="match status" value="1"/>
</dbReference>
<dbReference type="AlphaFoldDB" id="A0A261G672"/>
<evidence type="ECO:0000313" key="7">
    <source>
        <dbReference type="Proteomes" id="UP000216057"/>
    </source>
</evidence>
<name>A0A261G672_9BIFI</name>
<dbReference type="PANTHER" id="PTHR30146:SF109">
    <property type="entry name" value="HTH-TYPE TRANSCRIPTIONAL REGULATOR GALS"/>
    <property type="match status" value="1"/>
</dbReference>
<dbReference type="Pfam" id="PF13377">
    <property type="entry name" value="Peripla_BP_3"/>
    <property type="match status" value="1"/>
</dbReference>
<comment type="caution">
    <text evidence="6">The sequence shown here is derived from an EMBL/GenBank/DDBJ whole genome shotgun (WGS) entry which is preliminary data.</text>
</comment>
<reference evidence="6 7" key="1">
    <citation type="journal article" date="2017" name="BMC Genomics">
        <title>Comparative genomic and phylogenomic analyses of the Bifidobacteriaceae family.</title>
        <authorList>
            <person name="Lugli G.A."/>
            <person name="Milani C."/>
            <person name="Turroni F."/>
            <person name="Duranti S."/>
            <person name="Mancabelli L."/>
            <person name="Mangifesta M."/>
            <person name="Ferrario C."/>
            <person name="Modesto M."/>
            <person name="Mattarelli P."/>
            <person name="Jiri K."/>
            <person name="van Sinderen D."/>
            <person name="Ventura M."/>
        </authorList>
    </citation>
    <scope>NUCLEOTIDE SEQUENCE [LARGE SCALE GENOMIC DNA]</scope>
    <source>
        <strain evidence="6 7">DSM 100216</strain>
    </source>
</reference>
<keyword evidence="1" id="KW-0805">Transcription regulation</keyword>
<dbReference type="EMBL" id="MWWZ01000009">
    <property type="protein sequence ID" value="OZG66506.1"/>
    <property type="molecule type" value="Genomic_DNA"/>
</dbReference>
<dbReference type="Gene3D" id="3.40.50.2300">
    <property type="match status" value="3"/>
</dbReference>
<evidence type="ECO:0000256" key="1">
    <source>
        <dbReference type="ARBA" id="ARBA00023015"/>
    </source>
</evidence>
<dbReference type="Proteomes" id="UP000216057">
    <property type="component" value="Unassembled WGS sequence"/>
</dbReference>
<evidence type="ECO:0000313" key="6">
    <source>
        <dbReference type="EMBL" id="OZG66506.1"/>
    </source>
</evidence>
<dbReference type="InterPro" id="IPR000843">
    <property type="entry name" value="HTH_LacI"/>
</dbReference>
<evidence type="ECO:0000256" key="3">
    <source>
        <dbReference type="ARBA" id="ARBA00023163"/>
    </source>
</evidence>
<gene>
    <name evidence="6" type="ORF">BEUL_1670</name>
</gene>
<evidence type="ECO:0000259" key="5">
    <source>
        <dbReference type="PROSITE" id="PS50932"/>
    </source>
</evidence>
<dbReference type="InterPro" id="IPR028082">
    <property type="entry name" value="Peripla_BP_I"/>
</dbReference>
<keyword evidence="2" id="KW-0238">DNA-binding</keyword>
<feature type="region of interest" description="Disordered" evidence="4">
    <location>
        <begin position="439"/>
        <end position="459"/>
    </location>
</feature>
<dbReference type="Gene3D" id="1.10.260.40">
    <property type="entry name" value="lambda repressor-like DNA-binding domains"/>
    <property type="match status" value="1"/>
</dbReference>
<dbReference type="GO" id="GO:0000976">
    <property type="term" value="F:transcription cis-regulatory region binding"/>
    <property type="evidence" value="ECO:0007669"/>
    <property type="project" value="TreeGrafter"/>
</dbReference>
<protein>
    <submittedName>
        <fullName evidence="6">LacI family transcriptional regulator</fullName>
    </submittedName>
</protein>
<feature type="compositionally biased region" description="Low complexity" evidence="4">
    <location>
        <begin position="294"/>
        <end position="324"/>
    </location>
</feature>
<dbReference type="InterPro" id="IPR010982">
    <property type="entry name" value="Lambda_DNA-bd_dom_sf"/>
</dbReference>
<dbReference type="SUPFAM" id="SSF53822">
    <property type="entry name" value="Periplasmic binding protein-like I"/>
    <property type="match status" value="2"/>
</dbReference>
<dbReference type="GO" id="GO:0003700">
    <property type="term" value="F:DNA-binding transcription factor activity"/>
    <property type="evidence" value="ECO:0007669"/>
    <property type="project" value="TreeGrafter"/>
</dbReference>
<sequence length="459" mass="48978">MGTGSTPTLRDVARAAGVSPMTASNALHGKPGVKESTRLKVVAAAKKLDYRINLTASMLKSGRSNIIHIVVNEYDSPFYSKLVQSLSAHTTARGLTPFLEQTRYSPDAAKQALQSSPFSDQLFDGEILHASGLNPDAPIDSMTHGRPFVLIDSCEIQPTTDQVNFPNEEGARAAVRHLIDRGCQRVALVGETYMERGELAQAQSSGALRLRGASGALLDAGLPYDEPTVFHAYGIDDGIAAGERIARHILAAYGTTSETANQDPRPARIGNQTTTGTHVYDRGGHPQSVQIGNQTAAGAGQSAAAQTDRRTTANARQTTTAQNDPHTAERTNVAEETAPIPFDGVFCANDCVAFAVIRGLNNLGLDVPRDVKVIGFDGASAGAYATPSLSTIQVDLDQLSRFALDLLVRRIERRASGETDEPPAQLTIGYRLVERESTSLLSHDGGRRSHACDPSINLK</sequence>
<dbReference type="Pfam" id="PF00356">
    <property type="entry name" value="LacI"/>
    <property type="match status" value="1"/>
</dbReference>
<evidence type="ECO:0000256" key="2">
    <source>
        <dbReference type="ARBA" id="ARBA00023125"/>
    </source>
</evidence>
<feature type="region of interest" description="Disordered" evidence="4">
    <location>
        <begin position="257"/>
        <end position="331"/>
    </location>
</feature>
<accession>A0A261G672</accession>
<dbReference type="RefSeq" id="WP_226805759.1">
    <property type="nucleotide sequence ID" value="NZ_CP062938.1"/>
</dbReference>
<proteinExistence type="predicted"/>
<dbReference type="CDD" id="cd06267">
    <property type="entry name" value="PBP1_LacI_sugar_binding-like"/>
    <property type="match status" value="1"/>
</dbReference>
<dbReference type="PROSITE" id="PS50932">
    <property type="entry name" value="HTH_LACI_2"/>
    <property type="match status" value="1"/>
</dbReference>
<dbReference type="InterPro" id="IPR046335">
    <property type="entry name" value="LacI/GalR-like_sensor"/>
</dbReference>
<feature type="domain" description="HTH lacI-type" evidence="5">
    <location>
        <begin position="7"/>
        <end position="61"/>
    </location>
</feature>
<organism evidence="6 7">
    <name type="scientific">Bifidobacterium eulemuris</name>
    <dbReference type="NCBI Taxonomy" id="1765219"/>
    <lineage>
        <taxon>Bacteria</taxon>
        <taxon>Bacillati</taxon>
        <taxon>Actinomycetota</taxon>
        <taxon>Actinomycetes</taxon>
        <taxon>Bifidobacteriales</taxon>
        <taxon>Bifidobacteriaceae</taxon>
        <taxon>Bifidobacterium</taxon>
    </lineage>
</organism>
<dbReference type="SUPFAM" id="SSF47413">
    <property type="entry name" value="lambda repressor-like DNA-binding domains"/>
    <property type="match status" value="1"/>
</dbReference>
<evidence type="ECO:0000256" key="4">
    <source>
        <dbReference type="SAM" id="MobiDB-lite"/>
    </source>
</evidence>
<dbReference type="PANTHER" id="PTHR30146">
    <property type="entry name" value="LACI-RELATED TRANSCRIPTIONAL REPRESSOR"/>
    <property type="match status" value="1"/>
</dbReference>
<dbReference type="SMART" id="SM00354">
    <property type="entry name" value="HTH_LACI"/>
    <property type="match status" value="1"/>
</dbReference>
<keyword evidence="3" id="KW-0804">Transcription</keyword>
<dbReference type="PROSITE" id="PS00356">
    <property type="entry name" value="HTH_LACI_1"/>
    <property type="match status" value="1"/>
</dbReference>